<name>A0A5D2XY52_GOSMU</name>
<protein>
    <submittedName>
        <fullName evidence="1">Uncharacterized protein</fullName>
    </submittedName>
</protein>
<keyword evidence="2" id="KW-1185">Reference proteome</keyword>
<organism evidence="1 2">
    <name type="scientific">Gossypium mustelinum</name>
    <name type="common">Cotton</name>
    <name type="synonym">Gossypium caicoense</name>
    <dbReference type="NCBI Taxonomy" id="34275"/>
    <lineage>
        <taxon>Eukaryota</taxon>
        <taxon>Viridiplantae</taxon>
        <taxon>Streptophyta</taxon>
        <taxon>Embryophyta</taxon>
        <taxon>Tracheophyta</taxon>
        <taxon>Spermatophyta</taxon>
        <taxon>Magnoliopsida</taxon>
        <taxon>eudicotyledons</taxon>
        <taxon>Gunneridae</taxon>
        <taxon>Pentapetalae</taxon>
        <taxon>rosids</taxon>
        <taxon>malvids</taxon>
        <taxon>Malvales</taxon>
        <taxon>Malvaceae</taxon>
        <taxon>Malvoideae</taxon>
        <taxon>Gossypium</taxon>
    </lineage>
</organism>
<evidence type="ECO:0000313" key="1">
    <source>
        <dbReference type="EMBL" id="TYJ18827.1"/>
    </source>
</evidence>
<dbReference type="EMBL" id="CM017644">
    <property type="protein sequence ID" value="TYJ18825.1"/>
    <property type="molecule type" value="Genomic_DNA"/>
</dbReference>
<dbReference type="Proteomes" id="UP000323597">
    <property type="component" value="Chromosome A09"/>
</dbReference>
<sequence>MFKLHVPIPSRSQAILHSRRHNHGVGATCLLFLFDRMGNQYQKIEFSFGSSFCTIMHCSKFSTKI</sequence>
<dbReference type="EMBL" id="CM017644">
    <property type="protein sequence ID" value="TYJ18828.1"/>
    <property type="molecule type" value="Genomic_DNA"/>
</dbReference>
<gene>
    <name evidence="1" type="ORF">E1A91_A09G149000v1</name>
</gene>
<dbReference type="AlphaFoldDB" id="A0A5D2XY52"/>
<reference evidence="1 2" key="1">
    <citation type="submission" date="2019-07" db="EMBL/GenBank/DDBJ databases">
        <title>WGS assembly of Gossypium mustelinum.</title>
        <authorList>
            <person name="Chen Z.J."/>
            <person name="Sreedasyam A."/>
            <person name="Ando A."/>
            <person name="Song Q."/>
            <person name="De L."/>
            <person name="Hulse-Kemp A."/>
            <person name="Ding M."/>
            <person name="Ye W."/>
            <person name="Kirkbride R."/>
            <person name="Jenkins J."/>
            <person name="Plott C."/>
            <person name="Lovell J."/>
            <person name="Lin Y.-M."/>
            <person name="Vaughn R."/>
            <person name="Liu B."/>
            <person name="Li W."/>
            <person name="Simpson S."/>
            <person name="Scheffler B."/>
            <person name="Saski C."/>
            <person name="Grover C."/>
            <person name="Hu G."/>
            <person name="Conover J."/>
            <person name="Carlson J."/>
            <person name="Shu S."/>
            <person name="Boston L."/>
            <person name="Williams M."/>
            <person name="Peterson D."/>
            <person name="Mcgee K."/>
            <person name="Jones D."/>
            <person name="Wendel J."/>
            <person name="Stelly D."/>
            <person name="Grimwood J."/>
            <person name="Schmutz J."/>
        </authorList>
    </citation>
    <scope>NUCLEOTIDE SEQUENCE [LARGE SCALE GENOMIC DNA]</scope>
    <source>
        <strain evidence="1">1408120.09</strain>
    </source>
</reference>
<accession>A0A5D2XY52</accession>
<dbReference type="EMBL" id="CM017644">
    <property type="protein sequence ID" value="TYJ18826.1"/>
    <property type="molecule type" value="Genomic_DNA"/>
</dbReference>
<proteinExistence type="predicted"/>
<dbReference type="EMBL" id="CM017644">
    <property type="protein sequence ID" value="TYJ18827.1"/>
    <property type="molecule type" value="Genomic_DNA"/>
</dbReference>
<evidence type="ECO:0000313" key="2">
    <source>
        <dbReference type="Proteomes" id="UP000323597"/>
    </source>
</evidence>